<feature type="compositionally biased region" description="Basic residues" evidence="1">
    <location>
        <begin position="21"/>
        <end position="38"/>
    </location>
</feature>
<accession>A0A1I7YVS7</accession>
<feature type="compositionally biased region" description="Basic and acidic residues" evidence="1">
    <location>
        <begin position="47"/>
        <end position="56"/>
    </location>
</feature>
<dbReference type="WBParaSite" id="L893_g20344.t1">
    <property type="protein sequence ID" value="L893_g20344.t1"/>
    <property type="gene ID" value="L893_g20344"/>
</dbReference>
<feature type="compositionally biased region" description="Basic and acidic residues" evidence="1">
    <location>
        <begin position="10"/>
        <end position="20"/>
    </location>
</feature>
<name>A0A1I7YVS7_9BILA</name>
<organism evidence="2 3">
    <name type="scientific">Steinernema glaseri</name>
    <dbReference type="NCBI Taxonomy" id="37863"/>
    <lineage>
        <taxon>Eukaryota</taxon>
        <taxon>Metazoa</taxon>
        <taxon>Ecdysozoa</taxon>
        <taxon>Nematoda</taxon>
        <taxon>Chromadorea</taxon>
        <taxon>Rhabditida</taxon>
        <taxon>Tylenchina</taxon>
        <taxon>Panagrolaimomorpha</taxon>
        <taxon>Strongyloidoidea</taxon>
        <taxon>Steinernematidae</taxon>
        <taxon>Steinernema</taxon>
    </lineage>
</organism>
<dbReference type="Proteomes" id="UP000095287">
    <property type="component" value="Unplaced"/>
</dbReference>
<evidence type="ECO:0000313" key="3">
    <source>
        <dbReference type="WBParaSite" id="L893_g20344.t1"/>
    </source>
</evidence>
<sequence length="70" mass="7927">MKRSSSVPPQEEKSQVEAKPHRSHSKAPKPRKNGKAKKNGPSTESCQKAKGDRGKQEALNQQWMDSLRDW</sequence>
<dbReference type="AlphaFoldDB" id="A0A1I7YVS7"/>
<feature type="region of interest" description="Disordered" evidence="1">
    <location>
        <begin position="1"/>
        <end position="70"/>
    </location>
</feature>
<keyword evidence="2" id="KW-1185">Reference proteome</keyword>
<protein>
    <submittedName>
        <fullName evidence="3">Mortality factor 4-like protein 2</fullName>
    </submittedName>
</protein>
<evidence type="ECO:0000313" key="2">
    <source>
        <dbReference type="Proteomes" id="UP000095287"/>
    </source>
</evidence>
<reference evidence="3" key="1">
    <citation type="submission" date="2016-11" db="UniProtKB">
        <authorList>
            <consortium name="WormBaseParasite"/>
        </authorList>
    </citation>
    <scope>IDENTIFICATION</scope>
</reference>
<evidence type="ECO:0000256" key="1">
    <source>
        <dbReference type="SAM" id="MobiDB-lite"/>
    </source>
</evidence>
<proteinExistence type="predicted"/>